<proteinExistence type="predicted"/>
<dbReference type="AlphaFoldDB" id="A0A0H5BK18"/>
<reference evidence="1" key="1">
    <citation type="journal article" date="2015" name="Genome Biol. Evol.">
        <title>Nucleomorph Genome Sequences of Two Chlorarachniophytes, Amorphochlora amoebiformis and Lotharella vacuolata.</title>
        <authorList>
            <person name="Suzuki S."/>
            <person name="Shirato S."/>
            <person name="Hirakawa Y."/>
            <person name="Ishida K."/>
        </authorList>
    </citation>
    <scope>NUCLEOTIDE SEQUENCE</scope>
    <source>
        <strain evidence="1">CCMP240</strain>
    </source>
</reference>
<name>A0A0H5BK18_9EUKA</name>
<geneLocation type="nucleomorph" evidence="1"/>
<protein>
    <submittedName>
        <fullName evidence="1">Splicing factor 1</fullName>
    </submittedName>
</protein>
<gene>
    <name evidence="1" type="primary">sf1</name>
</gene>
<organism evidence="1">
    <name type="scientific">Lotharella vacuolata</name>
    <dbReference type="NCBI Taxonomy" id="74820"/>
    <lineage>
        <taxon>Eukaryota</taxon>
        <taxon>Sar</taxon>
        <taxon>Rhizaria</taxon>
        <taxon>Cercozoa</taxon>
        <taxon>Chlorarachniophyceae</taxon>
        <taxon>Lotharella</taxon>
    </lineage>
</organism>
<evidence type="ECO:0000313" key="1">
    <source>
        <dbReference type="EMBL" id="BAS01510.1"/>
    </source>
</evidence>
<sequence>MIKKTKWKFKYYNKDKIHKTIESIFYSIKNNIINKYNYKNIYSNKIKKNYEINNKNNMYYQMVYNRIKNFMINKKNKIIEKFIQYNKNYRPPKDYIPQNFSKKIVIADKNNNFNIFAKLFFSNFGLINKIELETSTKILCNEVPLKNISKHFSDYFLNSNEICLVVTGDNREKVYLNNFKVNHAINILRQLTREDIKSKGVIKINYAPLGVNYNRNKISSSYIHTTNKNSELFIKKFGNIIKISDNKKNNIKLKNKKNDLNKYTKLSTDMIKKTYLNFLESIYNFRYKVNLFSNIRYSPLIKPKHTLLIWDIGNDTYKSSIVYKFIAFGLIEFNKNTRYYNSLRYSILVFRNPYNLKEAKDIMNLKFFFSKKIKVKII</sequence>
<keyword evidence="1" id="KW-0542">Nucleomorph</keyword>
<dbReference type="EMBL" id="AB996599">
    <property type="protein sequence ID" value="BAS01510.1"/>
    <property type="molecule type" value="Genomic_DNA"/>
</dbReference>
<accession>A0A0H5BK18</accession>